<dbReference type="GO" id="GO:0006355">
    <property type="term" value="P:regulation of DNA-templated transcription"/>
    <property type="evidence" value="ECO:0007669"/>
    <property type="project" value="InterPro"/>
</dbReference>
<proteinExistence type="predicted"/>
<evidence type="ECO:0000256" key="1">
    <source>
        <dbReference type="SAM" id="Coils"/>
    </source>
</evidence>
<evidence type="ECO:0000259" key="2">
    <source>
        <dbReference type="SMART" id="SM00421"/>
    </source>
</evidence>
<dbReference type="InterPro" id="IPR016032">
    <property type="entry name" value="Sig_transdc_resp-reg_C-effctor"/>
</dbReference>
<feature type="domain" description="HTH luxR-type" evidence="2">
    <location>
        <begin position="323"/>
        <end position="380"/>
    </location>
</feature>
<dbReference type="Pfam" id="PF13188">
    <property type="entry name" value="PAS_8"/>
    <property type="match status" value="1"/>
</dbReference>
<dbReference type="Gene3D" id="3.30.450.20">
    <property type="entry name" value="PAS domain"/>
    <property type="match status" value="1"/>
</dbReference>
<keyword evidence="1" id="KW-0175">Coiled coil</keyword>
<dbReference type="InterPro" id="IPR035965">
    <property type="entry name" value="PAS-like_dom_sf"/>
</dbReference>
<gene>
    <name evidence="3" type="ORF">WQQ_36570</name>
</gene>
<dbReference type="InterPro" id="IPR000014">
    <property type="entry name" value="PAS"/>
</dbReference>
<dbReference type="STRING" id="1172194.WQQ_36570"/>
<dbReference type="InterPro" id="IPR000792">
    <property type="entry name" value="Tscrpt_reg_LuxR_C"/>
</dbReference>
<protein>
    <recommendedName>
        <fullName evidence="2">HTH luxR-type domain-containing protein</fullName>
    </recommendedName>
</protein>
<dbReference type="SUPFAM" id="SSF46894">
    <property type="entry name" value="C-terminal effector domain of the bipartite response regulators"/>
    <property type="match status" value="1"/>
</dbReference>
<dbReference type="OrthoDB" id="8874570at2"/>
<dbReference type="RefSeq" id="WP_007186594.1">
    <property type="nucleotide sequence ID" value="NZ_CALRWF010000098.1"/>
</dbReference>
<dbReference type="AlphaFoldDB" id="I7ZA04"/>
<name>I7ZA04_9GAMM</name>
<accession>I7ZA04</accession>
<reference evidence="3 4" key="1">
    <citation type="journal article" date="2012" name="J. Bacteriol.">
        <title>Genome Sequence of n-Alkane-Degrading Hydrocarboniphaga effusa Strain AP103T (ATCC BAA-332T).</title>
        <authorList>
            <person name="Chang H.K."/>
            <person name="Zylstra G.J."/>
            <person name="Chae J.C."/>
        </authorList>
    </citation>
    <scope>NUCLEOTIDE SEQUENCE [LARGE SCALE GENOMIC DNA]</scope>
    <source>
        <strain evidence="3 4">AP103</strain>
    </source>
</reference>
<evidence type="ECO:0000313" key="3">
    <source>
        <dbReference type="EMBL" id="EIT68462.1"/>
    </source>
</evidence>
<organism evidence="3 4">
    <name type="scientific">Hydrocarboniphaga effusa AP103</name>
    <dbReference type="NCBI Taxonomy" id="1172194"/>
    <lineage>
        <taxon>Bacteria</taxon>
        <taxon>Pseudomonadati</taxon>
        <taxon>Pseudomonadota</taxon>
        <taxon>Gammaproteobacteria</taxon>
        <taxon>Nevskiales</taxon>
        <taxon>Nevskiaceae</taxon>
        <taxon>Hydrocarboniphaga</taxon>
    </lineage>
</organism>
<dbReference type="InterPro" id="IPR036388">
    <property type="entry name" value="WH-like_DNA-bd_sf"/>
</dbReference>
<dbReference type="EMBL" id="AKGD01000003">
    <property type="protein sequence ID" value="EIT68462.1"/>
    <property type="molecule type" value="Genomic_DNA"/>
</dbReference>
<dbReference type="Proteomes" id="UP000003704">
    <property type="component" value="Unassembled WGS sequence"/>
</dbReference>
<keyword evidence="4" id="KW-1185">Reference proteome</keyword>
<evidence type="ECO:0000313" key="4">
    <source>
        <dbReference type="Proteomes" id="UP000003704"/>
    </source>
</evidence>
<dbReference type="SUPFAM" id="SSF55785">
    <property type="entry name" value="PYP-like sensor domain (PAS domain)"/>
    <property type="match status" value="1"/>
</dbReference>
<feature type="coiled-coil region" evidence="1">
    <location>
        <begin position="175"/>
        <end position="202"/>
    </location>
</feature>
<dbReference type="Gene3D" id="1.10.10.10">
    <property type="entry name" value="Winged helix-like DNA-binding domain superfamily/Winged helix DNA-binding domain"/>
    <property type="match status" value="1"/>
</dbReference>
<dbReference type="SMART" id="SM00421">
    <property type="entry name" value="HTH_LUXR"/>
    <property type="match status" value="1"/>
</dbReference>
<sequence>MVGGPRRFEQQLSFVLESIHQVPFGESTWASALTAIADYLGAECADLTFSDPVLQQLTRWEQARLDTQTVEEYTRTYMAANWAEVQPRVPIALEMRQGQVVADIDFWDAPARKRMMFFQEYYHPLVQCGECLMGCVSKTEDAPWAYLAPHFRSRAPQQALVRERLGMLLPHVRRAITAETRLQRVQKEKEALAEALDHVADAVALLDRGGRVVRANRAAEALIRTAGGVDRAADGRLLVSTSPARTALAAALAQCASPLLWTPGAGVMPPVRIAVSRPRGRSLILTLQPLPKELAGAFNAVALLFIADPDGHPVDRSAALRKAYKLSPGEARLVQAIADGETLKEFAIRNQVSYETVRSQLRRCFEKTGVRRQAELVPLVLRTK</sequence>
<dbReference type="GO" id="GO:0003677">
    <property type="term" value="F:DNA binding"/>
    <property type="evidence" value="ECO:0007669"/>
    <property type="project" value="InterPro"/>
</dbReference>
<comment type="caution">
    <text evidence="3">The sequence shown here is derived from an EMBL/GenBank/DDBJ whole genome shotgun (WGS) entry which is preliminary data.</text>
</comment>